<dbReference type="GO" id="GO:0050270">
    <property type="term" value="F:S-adenosylhomocysteine deaminase activity"/>
    <property type="evidence" value="ECO:0007669"/>
    <property type="project" value="UniProtKB-UniRule"/>
</dbReference>
<comment type="catalytic activity">
    <reaction evidence="5">
        <text>S-adenosyl-L-homocysteine + H2O + H(+) = S-inosyl-L-homocysteine + NH4(+)</text>
        <dbReference type="Rhea" id="RHEA:20716"/>
        <dbReference type="ChEBI" id="CHEBI:15377"/>
        <dbReference type="ChEBI" id="CHEBI:15378"/>
        <dbReference type="ChEBI" id="CHEBI:28938"/>
        <dbReference type="ChEBI" id="CHEBI:57856"/>
        <dbReference type="ChEBI" id="CHEBI:57985"/>
        <dbReference type="EC" id="3.5.4.28"/>
    </reaction>
</comment>
<comment type="caution">
    <text evidence="7">The sequence shown here is derived from an EMBL/GenBank/DDBJ whole genome shotgun (WGS) entry which is preliminary data.</text>
</comment>
<dbReference type="PANTHER" id="PTHR43794:SF11">
    <property type="entry name" value="AMIDOHYDROLASE-RELATED DOMAIN-CONTAINING PROTEIN"/>
    <property type="match status" value="1"/>
</dbReference>
<dbReference type="HAMAP" id="MF_01281">
    <property type="entry name" value="MTA_SAH_deamin"/>
    <property type="match status" value="1"/>
</dbReference>
<accession>A0A839UPG6</accession>
<evidence type="ECO:0000313" key="8">
    <source>
        <dbReference type="Proteomes" id="UP000559987"/>
    </source>
</evidence>
<protein>
    <recommendedName>
        <fullName evidence="5">5-methylthioadenosine/S-adenosylhomocysteine deaminase</fullName>
        <shortName evidence="5">MTA/SAH deaminase</shortName>
        <ecNumber evidence="5">3.5.4.28</ecNumber>
        <ecNumber evidence="5">3.5.4.31</ecNumber>
    </recommendedName>
</protein>
<dbReference type="InterPro" id="IPR032466">
    <property type="entry name" value="Metal_Hydrolase"/>
</dbReference>
<dbReference type="AlphaFoldDB" id="A0A839UPG6"/>
<dbReference type="CDD" id="cd01298">
    <property type="entry name" value="ATZ_TRZ_like"/>
    <property type="match status" value="1"/>
</dbReference>
<comment type="caution">
    <text evidence="5">Lacks conserved residue(s) required for the propagation of feature annotation.</text>
</comment>
<dbReference type="GO" id="GO:0046872">
    <property type="term" value="F:metal ion binding"/>
    <property type="evidence" value="ECO:0007669"/>
    <property type="project" value="UniProtKB-KW"/>
</dbReference>
<feature type="binding site" evidence="5">
    <location>
        <position position="224"/>
    </location>
    <ligand>
        <name>substrate</name>
    </ligand>
</feature>
<keyword evidence="8" id="KW-1185">Reference proteome</keyword>
<reference evidence="7 8" key="1">
    <citation type="submission" date="2020-08" db="EMBL/GenBank/DDBJ databases">
        <title>Genomic Encyclopedia of Type Strains, Phase III (KMG-III): the genomes of soil and plant-associated and newly described type strains.</title>
        <authorList>
            <person name="Whitman W."/>
        </authorList>
    </citation>
    <scope>NUCLEOTIDE SEQUENCE [LARGE SCALE GENOMIC DNA]</scope>
    <source>
        <strain evidence="7 8">CECT 8571</strain>
    </source>
</reference>
<feature type="binding site" evidence="5">
    <location>
        <position position="101"/>
    </location>
    <ligand>
        <name>substrate</name>
    </ligand>
</feature>
<sequence>MAKIDVDTLISARWIAPVDIDRDAILEGYSIAIKGDRIEDICPTNEASAKFNAKETLDLPEHVIIPGLINAHGHAAMSLLRGFADDLPLKPWLEEHIWPAEGKHVSAPFVRDGTELAIAEMLLGGTTCFSDMYFFPEAAIEAVEQSGMRAQICIPIMDFPTPWASTPEEYLAKGESMLQQLSNHNRIGLALGPHAPYTVGDETFTRLVDLADKYQRPIQVHLHETDEEVASSLASLKVRPTERLESLGVLTHTTQCVHMTQIDETDMNILKRTGAHVVHCPESNMKLASGICPTATLLAADINTCIGTDGCASNNDLNMLGEMRTAALLGKVSAGDPAVLGAHTLLKMATLNGAKALGIDDIAGSLTIGKRADIAAIALDDLQFSPIYDPVAHLLYTDCAHKVSHVWVDGKMVVRERQLLTLDAAAIHARAKQWQATINQASQINE</sequence>
<feature type="binding site" evidence="5">
    <location>
        <position position="221"/>
    </location>
    <ligand>
        <name>Zn(2+)</name>
        <dbReference type="ChEBI" id="CHEBI:29105"/>
    </ligand>
</feature>
<keyword evidence="2 5" id="KW-0479">Metal-binding</keyword>
<dbReference type="EC" id="3.5.4.31" evidence="5"/>
<dbReference type="EC" id="3.5.4.28" evidence="5"/>
<comment type="catalytic activity">
    <reaction evidence="5">
        <text>S-methyl-5'-thioadenosine + H2O + H(+) = S-methyl-5'-thioinosine + NH4(+)</text>
        <dbReference type="Rhea" id="RHEA:25025"/>
        <dbReference type="ChEBI" id="CHEBI:15377"/>
        <dbReference type="ChEBI" id="CHEBI:15378"/>
        <dbReference type="ChEBI" id="CHEBI:17509"/>
        <dbReference type="ChEBI" id="CHEBI:28938"/>
        <dbReference type="ChEBI" id="CHEBI:48595"/>
        <dbReference type="EC" id="3.5.4.31"/>
    </reaction>
</comment>
<proteinExistence type="inferred from homology"/>
<feature type="binding site" evidence="5">
    <location>
        <position position="309"/>
    </location>
    <ligand>
        <name>substrate</name>
    </ligand>
</feature>
<organism evidence="7 8">
    <name type="scientific">Simiduia aestuariiviva</name>
    <dbReference type="NCBI Taxonomy" id="1510459"/>
    <lineage>
        <taxon>Bacteria</taxon>
        <taxon>Pseudomonadati</taxon>
        <taxon>Pseudomonadota</taxon>
        <taxon>Gammaproteobacteria</taxon>
        <taxon>Cellvibrionales</taxon>
        <taxon>Cellvibrionaceae</taxon>
        <taxon>Simiduia</taxon>
    </lineage>
</organism>
<dbReference type="SUPFAM" id="SSF51556">
    <property type="entry name" value="Metallo-dependent hydrolases"/>
    <property type="match status" value="1"/>
</dbReference>
<keyword evidence="3 5" id="KW-0378">Hydrolase</keyword>
<dbReference type="InterPro" id="IPR050287">
    <property type="entry name" value="MTA/SAH_deaminase"/>
</dbReference>
<feature type="domain" description="Amidohydrolase-related" evidence="6">
    <location>
        <begin position="63"/>
        <end position="413"/>
    </location>
</feature>
<dbReference type="NCBIfam" id="NF006549">
    <property type="entry name" value="PRK09045.1"/>
    <property type="match status" value="1"/>
</dbReference>
<evidence type="ECO:0000256" key="2">
    <source>
        <dbReference type="ARBA" id="ARBA00022723"/>
    </source>
</evidence>
<comment type="cofactor">
    <cofactor evidence="5">
        <name>Zn(2+)</name>
        <dbReference type="ChEBI" id="CHEBI:29105"/>
    </cofactor>
    <text evidence="5">Binds 1 zinc ion per subunit.</text>
</comment>
<gene>
    <name evidence="5" type="primary">mtaD</name>
    <name evidence="7" type="ORF">FHS30_001573</name>
</gene>
<evidence type="ECO:0000256" key="1">
    <source>
        <dbReference type="ARBA" id="ARBA00006745"/>
    </source>
</evidence>
<dbReference type="SUPFAM" id="SSF51338">
    <property type="entry name" value="Composite domain of metallo-dependent hydrolases"/>
    <property type="match status" value="1"/>
</dbReference>
<feature type="binding site" evidence="5">
    <location>
        <position position="72"/>
    </location>
    <ligand>
        <name>Zn(2+)</name>
        <dbReference type="ChEBI" id="CHEBI:29105"/>
    </ligand>
</feature>
<feature type="binding site" evidence="5">
    <location>
        <position position="309"/>
    </location>
    <ligand>
        <name>Zn(2+)</name>
        <dbReference type="ChEBI" id="CHEBI:29105"/>
    </ligand>
</feature>
<dbReference type="InterPro" id="IPR023512">
    <property type="entry name" value="Deaminase_MtaD/DadD"/>
</dbReference>
<comment type="similarity">
    <text evidence="1">Belongs to the metallo-dependent hydrolases superfamily. ATZ/TRZ family.</text>
</comment>
<keyword evidence="4 5" id="KW-0862">Zinc</keyword>
<feature type="binding site" evidence="5">
    <location>
        <position position="194"/>
    </location>
    <ligand>
        <name>substrate</name>
    </ligand>
</feature>
<name>A0A839UPG6_9GAMM</name>
<dbReference type="Proteomes" id="UP000559987">
    <property type="component" value="Unassembled WGS sequence"/>
</dbReference>
<dbReference type="Gene3D" id="2.30.40.10">
    <property type="entry name" value="Urease, subunit C, domain 1"/>
    <property type="match status" value="1"/>
</dbReference>
<evidence type="ECO:0000256" key="3">
    <source>
        <dbReference type="ARBA" id="ARBA00022801"/>
    </source>
</evidence>
<dbReference type="FunFam" id="3.20.20.140:FF:000014">
    <property type="entry name" value="5-methylthioadenosine/S-adenosylhomocysteine deaminase"/>
    <property type="match status" value="1"/>
</dbReference>
<feature type="binding site" evidence="5">
    <location>
        <position position="74"/>
    </location>
    <ligand>
        <name>Zn(2+)</name>
        <dbReference type="ChEBI" id="CHEBI:29105"/>
    </ligand>
</feature>
<dbReference type="Gene3D" id="3.20.20.140">
    <property type="entry name" value="Metal-dependent hydrolases"/>
    <property type="match status" value="1"/>
</dbReference>
<evidence type="ECO:0000256" key="4">
    <source>
        <dbReference type="ARBA" id="ARBA00022833"/>
    </source>
</evidence>
<evidence type="ECO:0000256" key="5">
    <source>
        <dbReference type="HAMAP-Rule" id="MF_01281"/>
    </source>
</evidence>
<evidence type="ECO:0000259" key="6">
    <source>
        <dbReference type="Pfam" id="PF01979"/>
    </source>
</evidence>
<dbReference type="InterPro" id="IPR011059">
    <property type="entry name" value="Metal-dep_hydrolase_composite"/>
</dbReference>
<dbReference type="EMBL" id="JACHXZ010000002">
    <property type="protein sequence ID" value="MBB3168389.1"/>
    <property type="molecule type" value="Genomic_DNA"/>
</dbReference>
<dbReference type="PANTHER" id="PTHR43794">
    <property type="entry name" value="AMINOHYDROLASE SSNA-RELATED"/>
    <property type="match status" value="1"/>
</dbReference>
<comment type="function">
    <text evidence="5">Catalyzes the deamination of 5-methylthioadenosine and S-adenosyl-L-homocysteine into 5-methylthioinosine and S-inosyl-L-homocysteine, respectively. Is also able to deaminate adenosine.</text>
</comment>
<evidence type="ECO:0000313" key="7">
    <source>
        <dbReference type="EMBL" id="MBB3168389.1"/>
    </source>
</evidence>
<comment type="similarity">
    <text evidence="5">Belongs to the metallo-dependent hydrolases superfamily. MTA/SAH deaminase family.</text>
</comment>
<dbReference type="RefSeq" id="WP_183909873.1">
    <property type="nucleotide sequence ID" value="NZ_JACHXZ010000002.1"/>
</dbReference>
<dbReference type="GO" id="GO:0090614">
    <property type="term" value="F:5'-methylthioadenosine deaminase activity"/>
    <property type="evidence" value="ECO:0007669"/>
    <property type="project" value="UniProtKB-UniRule"/>
</dbReference>
<dbReference type="InterPro" id="IPR006680">
    <property type="entry name" value="Amidohydro-rel"/>
</dbReference>
<dbReference type="Pfam" id="PF01979">
    <property type="entry name" value="Amidohydro_1"/>
    <property type="match status" value="1"/>
</dbReference>